<dbReference type="PANTHER" id="PTHR43390">
    <property type="entry name" value="SIGNAL PEPTIDASE I"/>
    <property type="match status" value="1"/>
</dbReference>
<dbReference type="EMBL" id="JALPTH010000058">
    <property type="protein sequence ID" value="MCK8681790.1"/>
    <property type="molecule type" value="Genomic_DNA"/>
</dbReference>
<dbReference type="RefSeq" id="WP_248637615.1">
    <property type="nucleotide sequence ID" value="NZ_JALPTH010000058.1"/>
</dbReference>
<comment type="similarity">
    <text evidence="2 3">Belongs to the peptidase S26 family.</text>
</comment>
<keyword evidence="7" id="KW-1185">Reference proteome</keyword>
<evidence type="ECO:0000256" key="1">
    <source>
        <dbReference type="ARBA" id="ARBA00004401"/>
    </source>
</evidence>
<evidence type="ECO:0000313" key="7">
    <source>
        <dbReference type="Proteomes" id="UP001522868"/>
    </source>
</evidence>
<reference evidence="6 7" key="1">
    <citation type="submission" date="2022-04" db="EMBL/GenBank/DDBJ databases">
        <title>Streptomyces sp. nov. LCR6-01 isolated from Lichen of Dirinaria sp.</title>
        <authorList>
            <person name="Kanchanasin P."/>
            <person name="Tanasupawat S."/>
            <person name="Phongsopitanun W."/>
        </authorList>
    </citation>
    <scope>NUCLEOTIDE SEQUENCE [LARGE SCALE GENOMIC DNA]</scope>
    <source>
        <strain evidence="6 7">LCR6-01</strain>
    </source>
</reference>
<dbReference type="EC" id="3.4.21.89" evidence="3"/>
<dbReference type="Pfam" id="PF10502">
    <property type="entry name" value="Peptidase_S26"/>
    <property type="match status" value="1"/>
</dbReference>
<dbReference type="Gene3D" id="2.10.109.10">
    <property type="entry name" value="Umud Fragment, subunit A"/>
    <property type="match status" value="1"/>
</dbReference>
<dbReference type="Proteomes" id="UP001522868">
    <property type="component" value="Unassembled WGS sequence"/>
</dbReference>
<comment type="catalytic activity">
    <reaction evidence="3">
        <text>Cleavage of hydrophobic, N-terminal signal or leader sequences from secreted and periplasmic proteins.</text>
        <dbReference type="EC" id="3.4.21.89"/>
    </reaction>
</comment>
<dbReference type="InterPro" id="IPR000223">
    <property type="entry name" value="Pept_S26A_signal_pept_1"/>
</dbReference>
<dbReference type="NCBIfam" id="TIGR02227">
    <property type="entry name" value="sigpep_I_bact"/>
    <property type="match status" value="1"/>
</dbReference>
<proteinExistence type="inferred from homology"/>
<comment type="caution">
    <text evidence="6">The sequence shown here is derived from an EMBL/GenBank/DDBJ whole genome shotgun (WGS) entry which is preliminary data.</text>
</comment>
<protein>
    <recommendedName>
        <fullName evidence="3">Signal peptidase I</fullName>
        <ecNumber evidence="3">3.4.21.89</ecNumber>
    </recommendedName>
</protein>
<accession>A0ABT0IKC9</accession>
<keyword evidence="3 6" id="KW-0378">Hydrolase</keyword>
<dbReference type="GO" id="GO:0009003">
    <property type="term" value="F:signal peptidase activity"/>
    <property type="evidence" value="ECO:0007669"/>
    <property type="project" value="UniProtKB-EC"/>
</dbReference>
<dbReference type="SUPFAM" id="SSF51306">
    <property type="entry name" value="LexA/Signal peptidase"/>
    <property type="match status" value="1"/>
</dbReference>
<sequence length="255" mass="26141">MSGKTVRADRGPGRLVSVLSGLAVALGCVLFLGGFAWGAVLYRPYTVPTDSMSPTVAPGDRVLAQRIDGTEVRRGDVVVFDDPNWGDLPMVKRVIGVGGDTVACCGADGRLTINGKPVDEPYLRAGEAASLTEFSAAVPEGRLFLLGDERNGSQDSRVHLQDASHGSVPRSAVTARVDAVAWPLGSMVERPREFAALPGGISEPGPVKPMVAAVAVGAVLVLAGAAGPSLARALSGGGRGADRKRPARGKAPADA</sequence>
<evidence type="ECO:0000259" key="5">
    <source>
        <dbReference type="Pfam" id="PF10502"/>
    </source>
</evidence>
<gene>
    <name evidence="6" type="primary">lepB</name>
    <name evidence="6" type="ORF">M1O15_31210</name>
</gene>
<dbReference type="PANTHER" id="PTHR43390:SF1">
    <property type="entry name" value="CHLOROPLAST PROCESSING PEPTIDASE"/>
    <property type="match status" value="1"/>
</dbReference>
<evidence type="ECO:0000256" key="2">
    <source>
        <dbReference type="ARBA" id="ARBA00009370"/>
    </source>
</evidence>
<dbReference type="InterPro" id="IPR019533">
    <property type="entry name" value="Peptidase_S26"/>
</dbReference>
<dbReference type="CDD" id="cd06530">
    <property type="entry name" value="S26_SPase_I"/>
    <property type="match status" value="1"/>
</dbReference>
<dbReference type="PRINTS" id="PR00727">
    <property type="entry name" value="LEADERPTASE"/>
</dbReference>
<dbReference type="InterPro" id="IPR036286">
    <property type="entry name" value="LexA/Signal_pep-like_sf"/>
</dbReference>
<evidence type="ECO:0000256" key="4">
    <source>
        <dbReference type="SAM" id="MobiDB-lite"/>
    </source>
</evidence>
<organism evidence="6 7">
    <name type="scientific">Streptomyces lichenis</name>
    <dbReference type="NCBI Taxonomy" id="2306967"/>
    <lineage>
        <taxon>Bacteria</taxon>
        <taxon>Bacillati</taxon>
        <taxon>Actinomycetota</taxon>
        <taxon>Actinomycetes</taxon>
        <taxon>Kitasatosporales</taxon>
        <taxon>Streptomycetaceae</taxon>
        <taxon>Streptomyces</taxon>
    </lineage>
</organism>
<dbReference type="PROSITE" id="PS51257">
    <property type="entry name" value="PROKAR_LIPOPROTEIN"/>
    <property type="match status" value="1"/>
</dbReference>
<feature type="region of interest" description="Disordered" evidence="4">
    <location>
        <begin position="231"/>
        <end position="255"/>
    </location>
</feature>
<feature type="domain" description="Peptidase S26" evidence="5">
    <location>
        <begin position="29"/>
        <end position="182"/>
    </location>
</feature>
<name>A0ABT0IKC9_9ACTN</name>
<evidence type="ECO:0000313" key="6">
    <source>
        <dbReference type="EMBL" id="MCK8681790.1"/>
    </source>
</evidence>
<evidence type="ECO:0000256" key="3">
    <source>
        <dbReference type="RuleBase" id="RU362042"/>
    </source>
</evidence>
<keyword evidence="3" id="KW-0645">Protease</keyword>
<comment type="subcellular location">
    <subcellularLocation>
        <location evidence="1">Cell membrane</location>
        <topology evidence="1">Single-pass type II membrane protein</topology>
    </subcellularLocation>
    <subcellularLocation>
        <location evidence="3">Membrane</location>
        <topology evidence="3">Single-pass type II membrane protein</topology>
    </subcellularLocation>
</comment>